<feature type="transmembrane region" description="Helical" evidence="2">
    <location>
        <begin position="97"/>
        <end position="117"/>
    </location>
</feature>
<evidence type="ECO:0000313" key="3">
    <source>
        <dbReference type="EMBL" id="GGU67560.1"/>
    </source>
</evidence>
<accession>A0ABQ2V3P6</accession>
<name>A0ABQ2V3P6_9ACTN</name>
<dbReference type="EMBL" id="BMRP01000011">
    <property type="protein sequence ID" value="GGU67560.1"/>
    <property type="molecule type" value="Genomic_DNA"/>
</dbReference>
<protein>
    <submittedName>
        <fullName evidence="3">Uncharacterized protein</fullName>
    </submittedName>
</protein>
<sequence length="245" mass="25797">MTPPSTPRDGGDLHHSPTAHGDHSIAAGTIRNVFIRWAVHPSARWLPLLLACAALVIAGTTWPDGPARQYALWGILAALSLTTAAARVLIRRRRDARVIAALSLVSVLATVGGWLAFRNVVLHGEIDVTGRVASQGTQPLDAATHRTLTLGLDAPALKEPRNALRLTLAIADHDPAGPTCLPDSSATVSLTTSGVAAQQQTVRPGGTADFSLGAQVSTVRINVTLSTARGCRMDIHPTEATLYDR</sequence>
<comment type="caution">
    <text evidence="3">The sequence shown here is derived from an EMBL/GenBank/DDBJ whole genome shotgun (WGS) entry which is preliminary data.</text>
</comment>
<feature type="compositionally biased region" description="Basic and acidic residues" evidence="1">
    <location>
        <begin position="9"/>
        <end position="21"/>
    </location>
</feature>
<keyword evidence="2" id="KW-1133">Transmembrane helix</keyword>
<feature type="transmembrane region" description="Helical" evidence="2">
    <location>
        <begin position="70"/>
        <end position="90"/>
    </location>
</feature>
<keyword evidence="4" id="KW-1185">Reference proteome</keyword>
<evidence type="ECO:0000313" key="4">
    <source>
        <dbReference type="Proteomes" id="UP000654471"/>
    </source>
</evidence>
<feature type="region of interest" description="Disordered" evidence="1">
    <location>
        <begin position="1"/>
        <end position="21"/>
    </location>
</feature>
<evidence type="ECO:0000256" key="1">
    <source>
        <dbReference type="SAM" id="MobiDB-lite"/>
    </source>
</evidence>
<keyword evidence="2" id="KW-0472">Membrane</keyword>
<dbReference type="Proteomes" id="UP000654471">
    <property type="component" value="Unassembled WGS sequence"/>
</dbReference>
<reference evidence="4" key="1">
    <citation type="journal article" date="2019" name="Int. J. Syst. Evol. Microbiol.">
        <title>The Global Catalogue of Microorganisms (GCM) 10K type strain sequencing project: providing services to taxonomists for standard genome sequencing and annotation.</title>
        <authorList>
            <consortium name="The Broad Institute Genomics Platform"/>
            <consortium name="The Broad Institute Genome Sequencing Center for Infectious Disease"/>
            <person name="Wu L."/>
            <person name="Ma J."/>
        </authorList>
    </citation>
    <scope>NUCLEOTIDE SEQUENCE [LARGE SCALE GENOMIC DNA]</scope>
    <source>
        <strain evidence="4">JCM 3399</strain>
    </source>
</reference>
<feature type="transmembrane region" description="Helical" evidence="2">
    <location>
        <begin position="45"/>
        <end position="64"/>
    </location>
</feature>
<organism evidence="3 4">
    <name type="scientific">Streptomyces albospinus</name>
    <dbReference type="NCBI Taxonomy" id="285515"/>
    <lineage>
        <taxon>Bacteria</taxon>
        <taxon>Bacillati</taxon>
        <taxon>Actinomycetota</taxon>
        <taxon>Actinomycetes</taxon>
        <taxon>Kitasatosporales</taxon>
        <taxon>Streptomycetaceae</taxon>
        <taxon>Streptomyces</taxon>
    </lineage>
</organism>
<gene>
    <name evidence="3" type="ORF">GCM10010211_36160</name>
</gene>
<proteinExistence type="predicted"/>
<evidence type="ECO:0000256" key="2">
    <source>
        <dbReference type="SAM" id="Phobius"/>
    </source>
</evidence>
<keyword evidence="2" id="KW-0812">Transmembrane</keyword>
<dbReference type="RefSeq" id="WP_189301153.1">
    <property type="nucleotide sequence ID" value="NZ_BMRP01000011.1"/>
</dbReference>